<comment type="caution">
    <text evidence="6">Lacks conserved residue(s) required for the propagation of feature annotation.</text>
</comment>
<reference evidence="8 9" key="1">
    <citation type="submission" date="2017-04" db="EMBL/GenBank/DDBJ databases">
        <title>Genomic insights into metabolism of Thermodesulfobium acidiphilum.</title>
        <authorList>
            <person name="Toshchakov S.V."/>
            <person name="Frolov E.N."/>
            <person name="Kublanov I.V."/>
            <person name="Samarov N.I."/>
            <person name="Novikov A."/>
            <person name="Lebedinsky A.V."/>
            <person name="Bonch-Osmolovskaya E.A."/>
            <person name="Chernyh N.A."/>
        </authorList>
    </citation>
    <scope>NUCLEOTIDE SEQUENCE [LARGE SCALE GENOMIC DNA]</scope>
    <source>
        <strain evidence="8 9">3127-1</strain>
    </source>
</reference>
<comment type="similarity">
    <text evidence="6">Belongs to the RuvA family.</text>
</comment>
<accession>A0A2R4W0I6</accession>
<keyword evidence="8" id="KW-0378">Hydrolase</keyword>
<dbReference type="EMBL" id="CP020921">
    <property type="protein sequence ID" value="AWB10321.1"/>
    <property type="molecule type" value="Genomic_DNA"/>
</dbReference>
<dbReference type="SMART" id="SM00278">
    <property type="entry name" value="HhH1"/>
    <property type="match status" value="2"/>
</dbReference>
<evidence type="ECO:0000259" key="7">
    <source>
        <dbReference type="SMART" id="SM00278"/>
    </source>
</evidence>
<dbReference type="GO" id="GO:0005737">
    <property type="term" value="C:cytoplasm"/>
    <property type="evidence" value="ECO:0007669"/>
    <property type="project" value="UniProtKB-SubCell"/>
</dbReference>
<evidence type="ECO:0000256" key="4">
    <source>
        <dbReference type="ARBA" id="ARBA00023172"/>
    </source>
</evidence>
<dbReference type="Pfam" id="PF14520">
    <property type="entry name" value="HHH_5"/>
    <property type="match status" value="1"/>
</dbReference>
<dbReference type="GO" id="GO:0000400">
    <property type="term" value="F:four-way junction DNA binding"/>
    <property type="evidence" value="ECO:0007669"/>
    <property type="project" value="UniProtKB-UniRule"/>
</dbReference>
<feature type="domain" description="Helix-hairpin-helix DNA-binding motif class 1" evidence="7">
    <location>
        <begin position="110"/>
        <end position="129"/>
    </location>
</feature>
<keyword evidence="8" id="KW-0547">Nucleotide-binding</keyword>
<dbReference type="InterPro" id="IPR000085">
    <property type="entry name" value="RuvA"/>
</dbReference>
<organism evidence="8 9">
    <name type="scientific">Thermodesulfobium acidiphilum</name>
    <dbReference type="NCBI Taxonomy" id="1794699"/>
    <lineage>
        <taxon>Bacteria</taxon>
        <taxon>Pseudomonadati</taxon>
        <taxon>Thermodesulfobiota</taxon>
        <taxon>Thermodesulfobiia</taxon>
        <taxon>Thermodesulfobiales</taxon>
        <taxon>Thermodesulfobiaceae</taxon>
        <taxon>Thermodesulfobium</taxon>
    </lineage>
</organism>
<keyword evidence="9" id="KW-1185">Reference proteome</keyword>
<dbReference type="KEGG" id="taci:TDSAC_0968"/>
<dbReference type="SUPFAM" id="SSF50249">
    <property type="entry name" value="Nucleic acid-binding proteins"/>
    <property type="match status" value="1"/>
</dbReference>
<keyword evidence="8" id="KW-0347">Helicase</keyword>
<dbReference type="InterPro" id="IPR010994">
    <property type="entry name" value="RuvA_2-like"/>
</dbReference>
<dbReference type="OrthoDB" id="5293449at2"/>
<dbReference type="HAMAP" id="MF_00031">
    <property type="entry name" value="DNA_HJ_migration_RuvA"/>
    <property type="match status" value="1"/>
</dbReference>
<dbReference type="GO" id="GO:0006281">
    <property type="term" value="P:DNA repair"/>
    <property type="evidence" value="ECO:0007669"/>
    <property type="project" value="UniProtKB-UniRule"/>
</dbReference>
<keyword evidence="4 6" id="KW-0233">DNA recombination</keyword>
<comment type="subunit">
    <text evidence="6">Homotetramer. Forms an RuvA(8)-RuvB(12)-Holliday junction (HJ) complex. HJ DNA is sandwiched between 2 RuvA tetramers; dsDNA enters through RuvA and exits via RuvB. An RuvB hexamer assembles on each DNA strand where it exits the tetramer. Each RuvB hexamer is contacted by two RuvA subunits (via domain III) on 2 adjacent RuvB subunits; this complex drives branch migration. In the full resolvosome a probable DNA-RuvA(4)-RuvB(12)-RuvC(2) complex forms which resolves the HJ.</text>
</comment>
<evidence type="ECO:0000313" key="8">
    <source>
        <dbReference type="EMBL" id="AWB10321.1"/>
    </source>
</evidence>
<keyword evidence="8" id="KW-0067">ATP-binding</keyword>
<gene>
    <name evidence="6" type="primary">ruvA</name>
    <name evidence="8" type="ORF">TDSAC_0968</name>
</gene>
<dbReference type="Gene3D" id="1.10.150.20">
    <property type="entry name" value="5' to 3' exonuclease, C-terminal subdomain"/>
    <property type="match status" value="1"/>
</dbReference>
<dbReference type="InterPro" id="IPR003583">
    <property type="entry name" value="Hlx-hairpin-Hlx_DNA-bd_motif"/>
</dbReference>
<evidence type="ECO:0000256" key="6">
    <source>
        <dbReference type="HAMAP-Rule" id="MF_00031"/>
    </source>
</evidence>
<keyword evidence="5 6" id="KW-0234">DNA repair</keyword>
<comment type="subcellular location">
    <subcellularLocation>
        <location evidence="6">Cytoplasm</location>
    </subcellularLocation>
</comment>
<evidence type="ECO:0000256" key="1">
    <source>
        <dbReference type="ARBA" id="ARBA00022490"/>
    </source>
</evidence>
<dbReference type="NCBIfam" id="TIGR00084">
    <property type="entry name" value="ruvA"/>
    <property type="match status" value="1"/>
</dbReference>
<protein>
    <recommendedName>
        <fullName evidence="6">Holliday junction branch migration complex subunit RuvA</fullName>
    </recommendedName>
</protein>
<dbReference type="GO" id="GO:0006310">
    <property type="term" value="P:DNA recombination"/>
    <property type="evidence" value="ECO:0007669"/>
    <property type="project" value="UniProtKB-UniRule"/>
</dbReference>
<evidence type="ECO:0000256" key="3">
    <source>
        <dbReference type="ARBA" id="ARBA00023125"/>
    </source>
</evidence>
<dbReference type="InterPro" id="IPR013849">
    <property type="entry name" value="DNA_helicase_Holl-junc_RuvA_I"/>
</dbReference>
<keyword evidence="3 6" id="KW-0238">DNA-binding</keyword>
<evidence type="ECO:0000256" key="5">
    <source>
        <dbReference type="ARBA" id="ARBA00023204"/>
    </source>
</evidence>
<dbReference type="RefSeq" id="WP_150130297.1">
    <property type="nucleotide sequence ID" value="NZ_CP020921.1"/>
</dbReference>
<keyword evidence="2 6" id="KW-0227">DNA damage</keyword>
<dbReference type="Pfam" id="PF01330">
    <property type="entry name" value="RuvA_N"/>
    <property type="match status" value="1"/>
</dbReference>
<sequence length="194" mass="21668">MIAYIVGNLIGFIENGIIVENNGLGYLIKLPPYLLEKNKNKKGDIIELYISHQFIGESQQLFGFESISDLESFQKLLKIHGIGVKLALQIISSFKTNPTLILDLKGDRIDSLKSIPGVGEKTAKRIFEELKGCFPEFSEVKFDDKAKLAVDALVSLGVSFQKAKEVVIDTLKDVQDLNIIKSEDIITMAIQRIR</sequence>
<name>A0A2R4W0I6_THEAF</name>
<dbReference type="Gene3D" id="2.40.50.140">
    <property type="entry name" value="Nucleic acid-binding proteins"/>
    <property type="match status" value="1"/>
</dbReference>
<evidence type="ECO:0000313" key="9">
    <source>
        <dbReference type="Proteomes" id="UP000244792"/>
    </source>
</evidence>
<dbReference type="InterPro" id="IPR012340">
    <property type="entry name" value="NA-bd_OB-fold"/>
</dbReference>
<keyword evidence="1 6" id="KW-0963">Cytoplasm</keyword>
<dbReference type="SUPFAM" id="SSF47781">
    <property type="entry name" value="RuvA domain 2-like"/>
    <property type="match status" value="1"/>
</dbReference>
<evidence type="ECO:0000256" key="2">
    <source>
        <dbReference type="ARBA" id="ARBA00022763"/>
    </source>
</evidence>
<dbReference type="Proteomes" id="UP000244792">
    <property type="component" value="Chromosome"/>
</dbReference>
<dbReference type="AlphaFoldDB" id="A0A2R4W0I6"/>
<feature type="region of interest" description="Domain III" evidence="6">
    <location>
        <begin position="147"/>
        <end position="194"/>
    </location>
</feature>
<dbReference type="GO" id="GO:0048476">
    <property type="term" value="C:Holliday junction resolvase complex"/>
    <property type="evidence" value="ECO:0007669"/>
    <property type="project" value="UniProtKB-UniRule"/>
</dbReference>
<dbReference type="GO" id="GO:0005524">
    <property type="term" value="F:ATP binding"/>
    <property type="evidence" value="ECO:0007669"/>
    <property type="project" value="InterPro"/>
</dbReference>
<proteinExistence type="inferred from homology"/>
<comment type="domain">
    <text evidence="6">Has three domains with a flexible linker between the domains II and III and assumes an 'L' shape. Domain III is highly mobile and contacts RuvB.</text>
</comment>
<feature type="domain" description="Helix-hairpin-helix DNA-binding motif class 1" evidence="7">
    <location>
        <begin position="74"/>
        <end position="93"/>
    </location>
</feature>
<dbReference type="GO" id="GO:0009378">
    <property type="term" value="F:four-way junction helicase activity"/>
    <property type="evidence" value="ECO:0007669"/>
    <property type="project" value="InterPro"/>
</dbReference>
<comment type="function">
    <text evidence="6">The RuvA-RuvB-RuvC complex processes Holliday junction (HJ) DNA during genetic recombination and DNA repair, while the RuvA-RuvB complex plays an important role in the rescue of blocked DNA replication forks via replication fork reversal (RFR). RuvA specifically binds to HJ cruciform DNA, conferring on it an open structure. The RuvB hexamer acts as an ATP-dependent pump, pulling dsDNA into and through the RuvAB complex. HJ branch migration allows RuvC to scan DNA until it finds its consensus sequence, where it cleaves and resolves the cruciform DNA.</text>
</comment>